<dbReference type="EMBL" id="CP034791">
    <property type="protein sequence ID" value="AZT89407.1"/>
    <property type="molecule type" value="Genomic_DNA"/>
</dbReference>
<dbReference type="KEGG" id="ccha:ELD05_01185"/>
<dbReference type="Pfam" id="PF12673">
    <property type="entry name" value="SipL"/>
    <property type="match status" value="1"/>
</dbReference>
<organism evidence="2 3">
    <name type="scientific">Caldicellulosiruptor changbaiensis</name>
    <dbReference type="NCBI Taxonomy" id="1222016"/>
    <lineage>
        <taxon>Bacteria</taxon>
        <taxon>Bacillati</taxon>
        <taxon>Bacillota</taxon>
        <taxon>Bacillota incertae sedis</taxon>
        <taxon>Caldicellulosiruptorales</taxon>
        <taxon>Caldicellulosiruptoraceae</taxon>
        <taxon>Caldicellulosiruptor</taxon>
    </lineage>
</organism>
<dbReference type="AlphaFoldDB" id="A0A3T0D2E2"/>
<feature type="domain" description="SipL SPOCS" evidence="1">
    <location>
        <begin position="44"/>
        <end position="115"/>
    </location>
</feature>
<evidence type="ECO:0000313" key="2">
    <source>
        <dbReference type="EMBL" id="AZT89407.1"/>
    </source>
</evidence>
<sequence length="174" mass="19322">MLKNFISIEGVANVSEFPTLTTLDRYNQFEVEEQVTIPAEKPEMEQIVSVMVEASIKNYYAIATPTGLKVIIEGELKQKITYVANEPTQSIHSAMFITGFCNFIDIPLNIPSGQNVLNILQTLGITLDDVVSAPPNIIIEDFSISQIDTRKAKKCTILFAWVRVNALLATYLPA</sequence>
<evidence type="ECO:0000259" key="1">
    <source>
        <dbReference type="Pfam" id="PF12673"/>
    </source>
</evidence>
<dbReference type="RefSeq" id="WP_127351036.1">
    <property type="nucleotide sequence ID" value="NZ_CP034791.1"/>
</dbReference>
<keyword evidence="3" id="KW-1185">Reference proteome</keyword>
<gene>
    <name evidence="2" type="ORF">ELD05_01185</name>
</gene>
<proteinExistence type="predicted"/>
<dbReference type="InterPro" id="IPR024300">
    <property type="entry name" value="SipL_SPOCS_dom"/>
</dbReference>
<reference evidence="2 3" key="1">
    <citation type="submission" date="2018-12" db="EMBL/GenBank/DDBJ databases">
        <title>Genome sequence from the cellulolytic species, Caldicellulosiruptor changbaiensis.</title>
        <authorList>
            <person name="Blumer-Schuette S.E."/>
            <person name="Mendoza C."/>
        </authorList>
    </citation>
    <scope>NUCLEOTIDE SEQUENCE [LARGE SCALE GENOMIC DNA]</scope>
    <source>
        <strain evidence="2 3">CBS-Z</strain>
    </source>
</reference>
<name>A0A3T0D2E2_9FIRM</name>
<evidence type="ECO:0000313" key="3">
    <source>
        <dbReference type="Proteomes" id="UP000282930"/>
    </source>
</evidence>
<protein>
    <submittedName>
        <fullName evidence="2">DUF3794 domain-containing protein</fullName>
    </submittedName>
</protein>
<dbReference type="Proteomes" id="UP000282930">
    <property type="component" value="Chromosome"/>
</dbReference>
<accession>A0A3T0D2E2</accession>